<dbReference type="SMART" id="SM01006">
    <property type="entry name" value="AlcB"/>
    <property type="match status" value="1"/>
</dbReference>
<dbReference type="GO" id="GO:0019290">
    <property type="term" value="P:siderophore biosynthetic process"/>
    <property type="evidence" value="ECO:0007669"/>
    <property type="project" value="InterPro"/>
</dbReference>
<dbReference type="InterPro" id="IPR016181">
    <property type="entry name" value="Acyl_CoA_acyltransferase"/>
</dbReference>
<evidence type="ECO:0000313" key="3">
    <source>
        <dbReference type="EMBL" id="WFD42277.1"/>
    </source>
</evidence>
<dbReference type="SUPFAM" id="SSF55729">
    <property type="entry name" value="Acyl-CoA N-acyltransferases (Nat)"/>
    <property type="match status" value="1"/>
</dbReference>
<dbReference type="Gene3D" id="3.40.630.30">
    <property type="match status" value="1"/>
</dbReference>
<dbReference type="AlphaFoldDB" id="A0AAF0FCK1"/>
<dbReference type="InterPro" id="IPR019432">
    <property type="entry name" value="Acyltransferase_MbtK/IucB-like"/>
</dbReference>
<dbReference type="EMBL" id="CP118375">
    <property type="protein sequence ID" value="WFD42277.1"/>
    <property type="molecule type" value="Genomic_DNA"/>
</dbReference>
<evidence type="ECO:0000313" key="4">
    <source>
        <dbReference type="Proteomes" id="UP001214628"/>
    </source>
</evidence>
<dbReference type="Proteomes" id="UP001214628">
    <property type="component" value="Chromosome 1"/>
</dbReference>
<dbReference type="GO" id="GO:0016410">
    <property type="term" value="F:N-acyltransferase activity"/>
    <property type="evidence" value="ECO:0007669"/>
    <property type="project" value="TreeGrafter"/>
</dbReference>
<proteinExistence type="inferred from homology"/>
<reference evidence="3" key="1">
    <citation type="submission" date="2023-02" db="EMBL/GenBank/DDBJ databases">
        <title>Mating type loci evolution in Malassezia.</title>
        <authorList>
            <person name="Coelho M.A."/>
        </authorList>
    </citation>
    <scope>NUCLEOTIDE SEQUENCE</scope>
    <source>
        <strain evidence="3">CBS 14136</strain>
    </source>
</reference>
<sequence length="425" mass="48045">MSGWLQNKGVWPTTVRQGAFHTVIGQNIKVDIVVHHDSNAEPSDRGPLHSIAVRAVPLLKESVEIDVRPPAEPYTDASQEPDDNSLEARCKRFAQIKQAASQELSIVHMYLVLLAFFTLWPGEEYFVVELRNNNQADLISFLLYSQLASRLPSTTETDAGDFAQPLLVSRAEFWQGAGPMLAGGWIPALFTDDSARDLVKMSSSLSHAQLLQLSTSLPRLSLESLQTFDTPIYSRYIPELQQTLTFRCANSSSDTDVDLVHRWHASDRVNKGWRQDMSREKHREYLAAQEKSSGCVALIGQWDDEPFGYLEIYNVRESNLFDYYSVDEFDRGFHALVGEEKFRGPHRVRSWMGGIIHLLFLLDPRTKLVVSEPRASNAKMVGYECMCGGHVEKLIDFPHKRAALVHIPRERFFQLCPSGPLPSSQ</sequence>
<evidence type="ECO:0000259" key="2">
    <source>
        <dbReference type="SMART" id="SM01006"/>
    </source>
</evidence>
<dbReference type="PANTHER" id="PTHR31438:SF1">
    <property type="entry name" value="LYSINE N-ACYLTRANSFERASE C17G9.06C-RELATED"/>
    <property type="match status" value="1"/>
</dbReference>
<name>A0AAF0FCK1_9BASI</name>
<comment type="similarity">
    <text evidence="1">Belongs to the lysine N-acyltransferase MbtK family.</text>
</comment>
<organism evidence="3 4">
    <name type="scientific">Malassezia psittaci</name>
    <dbReference type="NCBI Taxonomy" id="1821823"/>
    <lineage>
        <taxon>Eukaryota</taxon>
        <taxon>Fungi</taxon>
        <taxon>Dikarya</taxon>
        <taxon>Basidiomycota</taxon>
        <taxon>Ustilaginomycotina</taxon>
        <taxon>Malasseziomycetes</taxon>
        <taxon>Malasseziales</taxon>
        <taxon>Malasseziaceae</taxon>
        <taxon>Malassezia</taxon>
    </lineage>
</organism>
<keyword evidence="4" id="KW-1185">Reference proteome</keyword>
<feature type="domain" description="Acyltransferase MbtK/IucB-like conserved" evidence="2">
    <location>
        <begin position="247"/>
        <end position="296"/>
    </location>
</feature>
<dbReference type="Pfam" id="PF13523">
    <property type="entry name" value="Acetyltransf_8"/>
    <property type="match status" value="1"/>
</dbReference>
<evidence type="ECO:0000256" key="1">
    <source>
        <dbReference type="ARBA" id="ARBA00009893"/>
    </source>
</evidence>
<dbReference type="PANTHER" id="PTHR31438">
    <property type="entry name" value="LYSINE N-ACYLTRANSFERASE C17G9.06C-RELATED"/>
    <property type="match status" value="1"/>
</dbReference>
<gene>
    <name evidence="3" type="ORF">MPSI1_000918</name>
</gene>
<accession>A0AAF0FCK1</accession>
<protein>
    <recommendedName>
        <fullName evidence="2">Acyltransferase MbtK/IucB-like conserved domain-containing protein</fullName>
    </recommendedName>
</protein>